<dbReference type="Pfam" id="PF07969">
    <property type="entry name" value="Amidohydro_3"/>
    <property type="match status" value="1"/>
</dbReference>
<protein>
    <recommendedName>
        <fullName evidence="4">N-substituted formamide deformylase</fullName>
    </recommendedName>
</protein>
<evidence type="ECO:0000313" key="3">
    <source>
        <dbReference type="EMBL" id="MPM82847.1"/>
    </source>
</evidence>
<reference evidence="3" key="1">
    <citation type="submission" date="2019-08" db="EMBL/GenBank/DDBJ databases">
        <authorList>
            <person name="Kucharzyk K."/>
            <person name="Murdoch R.W."/>
            <person name="Higgins S."/>
            <person name="Loffler F."/>
        </authorList>
    </citation>
    <scope>NUCLEOTIDE SEQUENCE</scope>
</reference>
<feature type="domain" description="Copper amine oxidase-like N-terminal" evidence="1">
    <location>
        <begin position="342"/>
        <end position="398"/>
    </location>
</feature>
<dbReference type="InterPro" id="IPR011059">
    <property type="entry name" value="Metal-dep_hydrolase_composite"/>
</dbReference>
<name>A0A645D0Y4_9ZZZZ</name>
<dbReference type="GO" id="GO:0016810">
    <property type="term" value="F:hydrolase activity, acting on carbon-nitrogen (but not peptide) bonds"/>
    <property type="evidence" value="ECO:0007669"/>
    <property type="project" value="InterPro"/>
</dbReference>
<dbReference type="EMBL" id="VSSQ01031805">
    <property type="protein sequence ID" value="MPM82847.1"/>
    <property type="molecule type" value="Genomic_DNA"/>
</dbReference>
<organism evidence="3">
    <name type="scientific">bioreactor metagenome</name>
    <dbReference type="NCBI Taxonomy" id="1076179"/>
    <lineage>
        <taxon>unclassified sequences</taxon>
        <taxon>metagenomes</taxon>
        <taxon>ecological metagenomes</taxon>
    </lineage>
</organism>
<dbReference type="Gene3D" id="3.20.20.140">
    <property type="entry name" value="Metal-dependent hydrolases"/>
    <property type="match status" value="1"/>
</dbReference>
<dbReference type="InterPro" id="IPR013108">
    <property type="entry name" value="Amidohydro_3"/>
</dbReference>
<gene>
    <name evidence="3" type="ORF">SDC9_129909</name>
</gene>
<dbReference type="SUPFAM" id="SSF51556">
    <property type="entry name" value="Metallo-dependent hydrolases"/>
    <property type="match status" value="1"/>
</dbReference>
<evidence type="ECO:0008006" key="4">
    <source>
        <dbReference type="Google" id="ProtNLM"/>
    </source>
</evidence>
<comment type="caution">
    <text evidence="3">The sequence shown here is derived from an EMBL/GenBank/DDBJ whole genome shotgun (WGS) entry which is preliminary data.</text>
</comment>
<sequence length="429" mass="47923">MTEERKKEALLLAQEELFSYGLTTSMDAGSGVEDIQQMKDLYESGDLKIRLYVMVDSGPDAEAYYEKGPEVGLYDNRLTMNCIKFYTDGSLGARSAWMLEEYSDRAGHFGNSRHTYDEFYELIKAARDNGFQVATHAIGDAANKQVVDIYEKVLSENPLEDHRYRIEHFQVATLEDIQRIADLGIIPAMQSVHATSDKNMAEDRVGSERIKGAYAWRKVLNTGNIIVNGSDANVELVNPYHGLYAAVTRAGRDGEPVGGWYPEECMTREEALRSFTIWAAYGQFEDKIKGSLEEGKLADFVVIDRDYMTCPSSDIKDILPLTTVVGGEVVYTKDNSNVTVVFQGDKMVFDSAPVLENGTTYVLAKNLFVSLGVEFTYDEVNNKYYVNNGSSKIEIDAKDGVYVPLRAAAESLGYKINWYQSSMSVSIGK</sequence>
<feature type="domain" description="Amidohydrolase 3" evidence="2">
    <location>
        <begin position="3"/>
        <end position="331"/>
    </location>
</feature>
<proteinExistence type="predicted"/>
<dbReference type="InterPro" id="IPR033932">
    <property type="entry name" value="YtcJ-like"/>
</dbReference>
<evidence type="ECO:0000259" key="1">
    <source>
        <dbReference type="Pfam" id="PF07833"/>
    </source>
</evidence>
<dbReference type="PANTHER" id="PTHR22642:SF2">
    <property type="entry name" value="PROTEIN LONG AFTER FAR-RED 3"/>
    <property type="match status" value="1"/>
</dbReference>
<dbReference type="SUPFAM" id="SSF51338">
    <property type="entry name" value="Composite domain of metallo-dependent hydrolases"/>
    <property type="match status" value="1"/>
</dbReference>
<dbReference type="AlphaFoldDB" id="A0A645D0Y4"/>
<dbReference type="Gene3D" id="2.30.40.10">
    <property type="entry name" value="Urease, subunit C, domain 1"/>
    <property type="match status" value="1"/>
</dbReference>
<dbReference type="InterPro" id="IPR032466">
    <property type="entry name" value="Metal_Hydrolase"/>
</dbReference>
<dbReference type="Pfam" id="PF07833">
    <property type="entry name" value="Cu_amine_oxidN1"/>
    <property type="match status" value="1"/>
</dbReference>
<evidence type="ECO:0000259" key="2">
    <source>
        <dbReference type="Pfam" id="PF07969"/>
    </source>
</evidence>
<dbReference type="InterPro" id="IPR012854">
    <property type="entry name" value="Cu_amine_oxidase-like_N"/>
</dbReference>
<dbReference type="PANTHER" id="PTHR22642">
    <property type="entry name" value="IMIDAZOLONEPROPIONASE"/>
    <property type="match status" value="1"/>
</dbReference>
<dbReference type="CDD" id="cd01300">
    <property type="entry name" value="YtcJ_like"/>
    <property type="match status" value="1"/>
</dbReference>
<accession>A0A645D0Y4</accession>